<organism evidence="1">
    <name type="scientific">viral metagenome</name>
    <dbReference type="NCBI Taxonomy" id="1070528"/>
    <lineage>
        <taxon>unclassified sequences</taxon>
        <taxon>metagenomes</taxon>
        <taxon>organismal metagenomes</taxon>
    </lineage>
</organism>
<evidence type="ECO:0000313" key="1">
    <source>
        <dbReference type="EMBL" id="QJA47030.1"/>
    </source>
</evidence>
<gene>
    <name evidence="3" type="ORF">MM415A00279_0040</name>
    <name evidence="2" type="ORF">MM415B01091_0018</name>
    <name evidence="1" type="ORF">TM448A00597_0015</name>
</gene>
<evidence type="ECO:0000313" key="2">
    <source>
        <dbReference type="EMBL" id="QJA60566.1"/>
    </source>
</evidence>
<proteinExistence type="predicted"/>
<dbReference type="EMBL" id="MT142511">
    <property type="protein sequence ID" value="QJA83482.1"/>
    <property type="molecule type" value="Genomic_DNA"/>
</dbReference>
<dbReference type="AlphaFoldDB" id="A0A6H1ZIK8"/>
<sequence length="88" mass="9896">MSDQCKPCTARGKLEVCLKTECSYHDLWMVKALKTTLENEIVMQGSVLESVEAILNGEEVSDFELSFPVVRRVMDIKLFGWDGLGGRL</sequence>
<dbReference type="EMBL" id="MT141413">
    <property type="protein sequence ID" value="QJA60566.1"/>
    <property type="molecule type" value="Genomic_DNA"/>
</dbReference>
<dbReference type="EMBL" id="MT144029">
    <property type="protein sequence ID" value="QJA47030.1"/>
    <property type="molecule type" value="Genomic_DNA"/>
</dbReference>
<name>A0A6H1ZIK8_9ZZZZ</name>
<protein>
    <submittedName>
        <fullName evidence="1">Uncharacterized protein</fullName>
    </submittedName>
</protein>
<accession>A0A6H1ZIK8</accession>
<reference evidence="1" key="1">
    <citation type="submission" date="2020-03" db="EMBL/GenBank/DDBJ databases">
        <title>The deep terrestrial virosphere.</title>
        <authorList>
            <person name="Holmfeldt K."/>
            <person name="Nilsson E."/>
            <person name="Simone D."/>
            <person name="Lopez-Fernandez M."/>
            <person name="Wu X."/>
            <person name="de Brujin I."/>
            <person name="Lundin D."/>
            <person name="Andersson A."/>
            <person name="Bertilsson S."/>
            <person name="Dopson M."/>
        </authorList>
    </citation>
    <scope>NUCLEOTIDE SEQUENCE</scope>
    <source>
        <strain evidence="3">MM415A00279</strain>
        <strain evidence="2">MM415B01091</strain>
        <strain evidence="1">TM448A00597</strain>
    </source>
</reference>
<evidence type="ECO:0000313" key="3">
    <source>
        <dbReference type="EMBL" id="QJA83482.1"/>
    </source>
</evidence>